<reference evidence="13" key="1">
    <citation type="journal article" date="2022" name="Viruses">
        <title>Freshwater Mussels Show Elevated Viral Richness and Intensity during a Mortality Event.</title>
        <authorList>
            <person name="Richard J.C."/>
            <person name="Leis E.M."/>
            <person name="Dunn C.D."/>
            <person name="Harris C."/>
            <person name="Agbalog R.E."/>
            <person name="Campbell L.J."/>
            <person name="Knowles S."/>
            <person name="Waller D.L."/>
            <person name="Putnam J.G."/>
            <person name="Goldberg T.L."/>
        </authorList>
    </citation>
    <scope>NUCLEOTIDE SEQUENCE</scope>
    <source>
        <strain evidence="13">A26</strain>
    </source>
</reference>
<proteinExistence type="predicted"/>
<feature type="domain" description="CRESS-DNA virus Rep endonuclease" evidence="12">
    <location>
        <begin position="1"/>
        <end position="108"/>
    </location>
</feature>
<sequence>MQGKRWVFTIFFPDVPQALAALGQLPSLPVTGATAGTYGGAQIEICPTTGSPHMQGWCGFPSNKRLSAVKLIHPTAHWEVMLGTIEDNQAYCSKSATSVSDYVTWGEIPRSQQGKRSDLDSAVATLRAAPGTVAEKIRAVAEEHSTAFVKYYKGFEVLAETLEDFPEPEEPIWRPWQMSLKLELEQDPDDRHLIWYNDPVGGQGKSRFVNYYTAVKSLKATALSGKLADMRFAYAQSKARIVFFDIARAEHEYVGHMYTMAEELKNGRFMNTKWKSKLVSFQPPHVVFFANIPPDTTKWSVDRLHYREFANNGILPLGGPPQFQAASAAIGGAGAPAGGEPDFEAELPLSLFN</sequence>
<keyword evidence="5" id="KW-0540">Nuclease</keyword>
<evidence type="ECO:0000256" key="3">
    <source>
        <dbReference type="ARBA" id="ARBA00022695"/>
    </source>
</evidence>
<dbReference type="GO" id="GO:0000166">
    <property type="term" value="F:nucleotide binding"/>
    <property type="evidence" value="ECO:0007669"/>
    <property type="project" value="UniProtKB-KW"/>
</dbReference>
<keyword evidence="3" id="KW-0548">Nucleotidyltransferase</keyword>
<evidence type="ECO:0000256" key="9">
    <source>
        <dbReference type="ARBA" id="ARBA00022801"/>
    </source>
</evidence>
<keyword evidence="10" id="KW-0190">Covalent protein-DNA linkage</keyword>
<reference evidence="13" key="2">
    <citation type="submission" date="2022-08" db="EMBL/GenBank/DDBJ databases">
        <authorList>
            <person name="Richard J.C."/>
            <person name="Dunn C.D."/>
            <person name="Goldberg T.L."/>
        </authorList>
    </citation>
    <scope>NUCLEOTIDE SEQUENCE</scope>
    <source>
        <strain evidence="13">A26</strain>
    </source>
</reference>
<accession>A0A9Y1DYZ4</accession>
<evidence type="ECO:0000313" key="13">
    <source>
        <dbReference type="EMBL" id="UZT54550.1"/>
    </source>
</evidence>
<dbReference type="GO" id="GO:0042025">
    <property type="term" value="C:host cell nucleus"/>
    <property type="evidence" value="ECO:0007669"/>
    <property type="project" value="UniProtKB-SubCell"/>
</dbReference>
<keyword evidence="11" id="KW-0238">DNA-binding</keyword>
<evidence type="ECO:0000256" key="5">
    <source>
        <dbReference type="ARBA" id="ARBA00022722"/>
    </source>
</evidence>
<dbReference type="EMBL" id="OP441751">
    <property type="protein sequence ID" value="UZT54550.1"/>
    <property type="molecule type" value="Genomic_DNA"/>
</dbReference>
<dbReference type="PROSITE" id="PS52020">
    <property type="entry name" value="CRESS_DNA_REP"/>
    <property type="match status" value="1"/>
</dbReference>
<dbReference type="GO" id="GO:0046872">
    <property type="term" value="F:metal ion binding"/>
    <property type="evidence" value="ECO:0007669"/>
    <property type="project" value="UniProtKB-KW"/>
</dbReference>
<keyword evidence="2" id="KW-0808">Transferase</keyword>
<dbReference type="Pfam" id="PF02407">
    <property type="entry name" value="Viral_Rep"/>
    <property type="match status" value="1"/>
</dbReference>
<keyword evidence="4" id="KW-0235">DNA replication</keyword>
<protein>
    <submittedName>
        <fullName evidence="13">Replication-associated protein</fullName>
    </submittedName>
</protein>
<dbReference type="GO" id="GO:0016787">
    <property type="term" value="F:hydrolase activity"/>
    <property type="evidence" value="ECO:0007669"/>
    <property type="project" value="UniProtKB-KW"/>
</dbReference>
<evidence type="ECO:0000256" key="10">
    <source>
        <dbReference type="ARBA" id="ARBA00023124"/>
    </source>
</evidence>
<dbReference type="GO" id="GO:0006260">
    <property type="term" value="P:DNA replication"/>
    <property type="evidence" value="ECO:0007669"/>
    <property type="project" value="UniProtKB-KW"/>
</dbReference>
<evidence type="ECO:0000256" key="11">
    <source>
        <dbReference type="ARBA" id="ARBA00023125"/>
    </source>
</evidence>
<evidence type="ECO:0000256" key="6">
    <source>
        <dbReference type="ARBA" id="ARBA00022723"/>
    </source>
</evidence>
<evidence type="ECO:0000256" key="4">
    <source>
        <dbReference type="ARBA" id="ARBA00022705"/>
    </source>
</evidence>
<evidence type="ECO:0000256" key="8">
    <source>
        <dbReference type="ARBA" id="ARBA00022759"/>
    </source>
</evidence>
<keyword evidence="9" id="KW-0378">Hydrolase</keyword>
<keyword evidence="8" id="KW-0255">Endonuclease</keyword>
<name>A0A9Y1DYZ4_9VIRU</name>
<dbReference type="GO" id="GO:0004519">
    <property type="term" value="F:endonuclease activity"/>
    <property type="evidence" value="ECO:0007669"/>
    <property type="project" value="UniProtKB-KW"/>
</dbReference>
<comment type="subcellular location">
    <subcellularLocation>
        <location evidence="1">Host nucleus</location>
    </subcellularLocation>
</comment>
<dbReference type="GO" id="GO:0003677">
    <property type="term" value="F:DNA binding"/>
    <property type="evidence" value="ECO:0007669"/>
    <property type="project" value="UniProtKB-KW"/>
</dbReference>
<dbReference type="InterPro" id="IPR049912">
    <property type="entry name" value="CRESS_DNA_REP"/>
</dbReference>
<evidence type="ECO:0000256" key="1">
    <source>
        <dbReference type="ARBA" id="ARBA00004147"/>
    </source>
</evidence>
<keyword evidence="6" id="KW-0479">Metal-binding</keyword>
<dbReference type="GO" id="GO:0016779">
    <property type="term" value="F:nucleotidyltransferase activity"/>
    <property type="evidence" value="ECO:0007669"/>
    <property type="project" value="UniProtKB-KW"/>
</dbReference>
<dbReference type="Gene3D" id="3.40.1310.20">
    <property type="match status" value="1"/>
</dbReference>
<evidence type="ECO:0000256" key="7">
    <source>
        <dbReference type="ARBA" id="ARBA00022741"/>
    </source>
</evidence>
<evidence type="ECO:0000256" key="2">
    <source>
        <dbReference type="ARBA" id="ARBA00022679"/>
    </source>
</evidence>
<organism evidence="13">
    <name type="scientific">clictolig virus 1</name>
    <dbReference type="NCBI Taxonomy" id="2985737"/>
    <lineage>
        <taxon>Viruses</taxon>
    </lineage>
</organism>
<evidence type="ECO:0000259" key="12">
    <source>
        <dbReference type="PROSITE" id="PS52020"/>
    </source>
</evidence>
<keyword evidence="7" id="KW-0547">Nucleotide-binding</keyword>